<protein>
    <submittedName>
        <fullName evidence="1">Uncharacterized protein</fullName>
    </submittedName>
</protein>
<comment type="caution">
    <text evidence="1">The sequence shown here is derived from an EMBL/GenBank/DDBJ whole genome shotgun (WGS) entry which is preliminary data.</text>
</comment>
<dbReference type="Proteomes" id="UP001501391">
    <property type="component" value="Unassembled WGS sequence"/>
</dbReference>
<proteinExistence type="predicted"/>
<keyword evidence="2" id="KW-1185">Reference proteome</keyword>
<gene>
    <name evidence="1" type="ORF">GCM10009787_64780</name>
</gene>
<dbReference type="RefSeq" id="WP_346164060.1">
    <property type="nucleotide sequence ID" value="NZ_BAAAOQ010000026.1"/>
</dbReference>
<reference evidence="1 2" key="1">
    <citation type="journal article" date="2019" name="Int. J. Syst. Evol. Microbiol.">
        <title>The Global Catalogue of Microorganisms (GCM) 10K type strain sequencing project: providing services to taxonomists for standard genome sequencing and annotation.</title>
        <authorList>
            <consortium name="The Broad Institute Genomics Platform"/>
            <consortium name="The Broad Institute Genome Sequencing Center for Infectious Disease"/>
            <person name="Wu L."/>
            <person name="Ma J."/>
        </authorList>
    </citation>
    <scope>NUCLEOTIDE SEQUENCE [LARGE SCALE GENOMIC DNA]</scope>
    <source>
        <strain evidence="1 2">JCM 14924</strain>
    </source>
</reference>
<evidence type="ECO:0000313" key="2">
    <source>
        <dbReference type="Proteomes" id="UP001501391"/>
    </source>
</evidence>
<evidence type="ECO:0000313" key="1">
    <source>
        <dbReference type="EMBL" id="GAA2203099.1"/>
    </source>
</evidence>
<organism evidence="1 2">
    <name type="scientific">Streptomyces bangladeshensis</name>
    <dbReference type="NCBI Taxonomy" id="295352"/>
    <lineage>
        <taxon>Bacteria</taxon>
        <taxon>Bacillati</taxon>
        <taxon>Actinomycetota</taxon>
        <taxon>Actinomycetes</taxon>
        <taxon>Kitasatosporales</taxon>
        <taxon>Streptomycetaceae</taxon>
        <taxon>Streptomyces</taxon>
    </lineage>
</organism>
<name>A0ABN3C2A0_9ACTN</name>
<accession>A0ABN3C2A0</accession>
<sequence>MQKAERLSAEATATLRALLAGADPVSSALLAQVPHTRVVGRCGCGCATVDLRVDRTAADPAPPHGNPAVDAWYRAPHAAGVMVCTEDGYLSLLEIYSVSDEPVTAWPDPRFLER</sequence>
<dbReference type="EMBL" id="BAAAOQ010000026">
    <property type="protein sequence ID" value="GAA2203099.1"/>
    <property type="molecule type" value="Genomic_DNA"/>
</dbReference>